<protein>
    <submittedName>
        <fullName evidence="1">Virulence RhuM family protein</fullName>
    </submittedName>
</protein>
<dbReference type="Proteomes" id="UP001234916">
    <property type="component" value="Chromosome"/>
</dbReference>
<dbReference type="PANTHER" id="PTHR35810">
    <property type="entry name" value="CYTOPLASMIC PROTEIN-RELATED"/>
    <property type="match status" value="1"/>
</dbReference>
<name>A0AA49FKX9_9PROT</name>
<dbReference type="PIRSF" id="PIRSF015268">
    <property type="entry name" value="Virulence_RhuM"/>
    <property type="match status" value="1"/>
</dbReference>
<gene>
    <name evidence="1" type="ORF">OHM77_12860</name>
</gene>
<dbReference type="AlphaFoldDB" id="A0AA49FKX9"/>
<sequence>MSKKETPKGNLPIPVAEGAEAPFLLYAGDDGKVHVNVLIHAETLWLPLVRIAELFDVQVPGISKHLKNIFDTGELSREATVSKMEIVQTEGGRNVRRNIDYYNLDAIVAVGYRVNSKRATQFRIWATQILTEYIKKGFILDDERLKQGKRALGEDYFQELLERVRSIRASERRIYQQITDIFAECSVDYDPRSDITQNFYAMVQNKFHYAITGQTAAEIIHSKADHNAPYAGLLTWKNAPHGRILASDVTVAKNYLAESEIKRLERTISGFFDYIENVIENRVQMTMADMAGSVDKFLTFNEYQVLTHKGRISKTQADQKALAEYAEFNKTQKIESDFDRVVKGVKALAEIPVARVRGKKKPLA</sequence>
<accession>A0AA49FKX9</accession>
<dbReference type="InterPro" id="IPR011204">
    <property type="entry name" value="Virulence_RhuM-like"/>
</dbReference>
<dbReference type="PANTHER" id="PTHR35810:SF1">
    <property type="entry name" value="CYTOPLASMIC PROTEIN"/>
    <property type="match status" value="1"/>
</dbReference>
<dbReference type="KEGG" id="npv:OHM77_12860"/>
<dbReference type="EMBL" id="CP107246">
    <property type="protein sequence ID" value="WIM05553.1"/>
    <property type="molecule type" value="Genomic_DNA"/>
</dbReference>
<dbReference type="Pfam" id="PF13310">
    <property type="entry name" value="Virulence_RhuM"/>
    <property type="match status" value="1"/>
</dbReference>
<reference evidence="1" key="1">
    <citation type="journal article" date="2023" name="Nat. Microbiol.">
        <title>Enrichment and characterization of a nitric oxide-reducing microbial community in a continuous bioreactor.</title>
        <authorList>
            <person name="Garrido-Amador P."/>
            <person name="Stortenbeker N."/>
            <person name="Wessels H.J.C.T."/>
            <person name="Speth D.R."/>
            <person name="Garcia-Heredia I."/>
            <person name="Kartal B."/>
        </authorList>
    </citation>
    <scope>NUCLEOTIDE SEQUENCE</scope>
    <source>
        <strain evidence="1">MAG1</strain>
    </source>
</reference>
<evidence type="ECO:0000313" key="1">
    <source>
        <dbReference type="EMBL" id="WIM05553.1"/>
    </source>
</evidence>
<proteinExistence type="predicted"/>
<organism evidence="1">
    <name type="scientific">Candidatus Nitricoxidivorans perseverans</name>
    <dbReference type="NCBI Taxonomy" id="2975601"/>
    <lineage>
        <taxon>Bacteria</taxon>
        <taxon>Pseudomonadati</taxon>
        <taxon>Pseudomonadota</taxon>
        <taxon>Betaproteobacteria</taxon>
        <taxon>Nitrosomonadales</taxon>
        <taxon>Sterolibacteriaceae</taxon>
        <taxon>Candidatus Nitricoxidivorans</taxon>
    </lineage>
</organism>